<evidence type="ECO:0000313" key="2">
    <source>
        <dbReference type="Proteomes" id="UP000681967"/>
    </source>
</evidence>
<dbReference type="Proteomes" id="UP000681967">
    <property type="component" value="Unassembled WGS sequence"/>
</dbReference>
<dbReference type="EMBL" id="CAJOBH010016935">
    <property type="protein sequence ID" value="CAF4196390.1"/>
    <property type="molecule type" value="Genomic_DNA"/>
</dbReference>
<feature type="non-terminal residue" evidence="1">
    <location>
        <position position="1"/>
    </location>
</feature>
<comment type="caution">
    <text evidence="1">The sequence shown here is derived from an EMBL/GenBank/DDBJ whole genome shotgun (WGS) entry which is preliminary data.</text>
</comment>
<evidence type="ECO:0000313" key="1">
    <source>
        <dbReference type="EMBL" id="CAF4196390.1"/>
    </source>
</evidence>
<organism evidence="1 2">
    <name type="scientific">Rotaria magnacalcarata</name>
    <dbReference type="NCBI Taxonomy" id="392030"/>
    <lineage>
        <taxon>Eukaryota</taxon>
        <taxon>Metazoa</taxon>
        <taxon>Spiralia</taxon>
        <taxon>Gnathifera</taxon>
        <taxon>Rotifera</taxon>
        <taxon>Eurotatoria</taxon>
        <taxon>Bdelloidea</taxon>
        <taxon>Philodinida</taxon>
        <taxon>Philodinidae</taxon>
        <taxon>Rotaria</taxon>
    </lineage>
</organism>
<sequence>FDGTTDAVGDDETGVELILCLFCLRDIVIQLTSSSCSNGMELEDIGSIFVLIESNFLEGATSTDMVIGLAVKDSSS</sequence>
<reference evidence="1" key="1">
    <citation type="submission" date="2021-02" db="EMBL/GenBank/DDBJ databases">
        <authorList>
            <person name="Nowell W R."/>
        </authorList>
    </citation>
    <scope>NUCLEOTIDE SEQUENCE</scope>
</reference>
<gene>
    <name evidence="1" type="ORF">BYL167_LOCUS23466</name>
</gene>
<accession>A0A8S2S3V8</accession>
<protein>
    <submittedName>
        <fullName evidence="1">Uncharacterized protein</fullName>
    </submittedName>
</protein>
<name>A0A8S2S3V8_9BILA</name>
<proteinExistence type="predicted"/>
<dbReference type="AlphaFoldDB" id="A0A8S2S3V8"/>